<comment type="caution">
    <text evidence="1">The sequence shown here is derived from an EMBL/GenBank/DDBJ whole genome shotgun (WGS) entry which is preliminary data.</text>
</comment>
<accession>X1DKM5</accession>
<organism evidence="1">
    <name type="scientific">marine sediment metagenome</name>
    <dbReference type="NCBI Taxonomy" id="412755"/>
    <lineage>
        <taxon>unclassified sequences</taxon>
        <taxon>metagenomes</taxon>
        <taxon>ecological metagenomes</taxon>
    </lineage>
</organism>
<dbReference type="EMBL" id="BART01038413">
    <property type="protein sequence ID" value="GAH05549.1"/>
    <property type="molecule type" value="Genomic_DNA"/>
</dbReference>
<gene>
    <name evidence="1" type="ORF">S01H4_63725</name>
</gene>
<protein>
    <submittedName>
        <fullName evidence="1">Uncharacterized protein</fullName>
    </submittedName>
</protein>
<name>X1DKM5_9ZZZZ</name>
<dbReference type="AlphaFoldDB" id="X1DKM5"/>
<reference evidence="1" key="1">
    <citation type="journal article" date="2014" name="Front. Microbiol.">
        <title>High frequency of phylogenetically diverse reductive dehalogenase-homologous genes in deep subseafloor sedimentary metagenomes.</title>
        <authorList>
            <person name="Kawai M."/>
            <person name="Futagami T."/>
            <person name="Toyoda A."/>
            <person name="Takaki Y."/>
            <person name="Nishi S."/>
            <person name="Hori S."/>
            <person name="Arai W."/>
            <person name="Tsubouchi T."/>
            <person name="Morono Y."/>
            <person name="Uchiyama I."/>
            <person name="Ito T."/>
            <person name="Fujiyama A."/>
            <person name="Inagaki F."/>
            <person name="Takami H."/>
        </authorList>
    </citation>
    <scope>NUCLEOTIDE SEQUENCE</scope>
    <source>
        <strain evidence="1">Expedition CK06-06</strain>
    </source>
</reference>
<evidence type="ECO:0000313" key="1">
    <source>
        <dbReference type="EMBL" id="GAH05549.1"/>
    </source>
</evidence>
<sequence>MALEVKKEMTFTISGEDVKILQDICTVMQDLLGAKTRLDNLGSLITPVSNKRLSTIGEDANSFCNVILDKDDLP</sequence>
<proteinExistence type="predicted"/>